<feature type="region of interest" description="Disordered" evidence="9">
    <location>
        <begin position="211"/>
        <end position="237"/>
    </location>
</feature>
<evidence type="ECO:0000256" key="11">
    <source>
        <dbReference type="SAM" id="SignalP"/>
    </source>
</evidence>
<accession>A0A9P4UXS1</accession>
<protein>
    <recommendedName>
        <fullName evidence="12">WW domain-containing protein</fullName>
    </recommendedName>
</protein>
<keyword evidence="6 11" id="KW-0732">Signal</keyword>
<dbReference type="SMART" id="SM00456">
    <property type="entry name" value="WW"/>
    <property type="match status" value="1"/>
</dbReference>
<feature type="region of interest" description="Disordered" evidence="9">
    <location>
        <begin position="132"/>
        <end position="172"/>
    </location>
</feature>
<name>A0A9P4UXS1_9PLEO</name>
<evidence type="ECO:0000256" key="2">
    <source>
        <dbReference type="ARBA" id="ARBA00004613"/>
    </source>
</evidence>
<keyword evidence="10" id="KW-0812">Transmembrane</keyword>
<dbReference type="OrthoDB" id="3801354at2759"/>
<feature type="signal peptide" evidence="11">
    <location>
        <begin position="1"/>
        <end position="23"/>
    </location>
</feature>
<evidence type="ECO:0000256" key="5">
    <source>
        <dbReference type="ARBA" id="ARBA00022622"/>
    </source>
</evidence>
<dbReference type="InterPro" id="IPR008427">
    <property type="entry name" value="Extracellular_membr_CFEM_dom"/>
</dbReference>
<feature type="domain" description="WW" evidence="12">
    <location>
        <begin position="277"/>
        <end position="311"/>
    </location>
</feature>
<evidence type="ECO:0000256" key="3">
    <source>
        <dbReference type="ARBA" id="ARBA00010031"/>
    </source>
</evidence>
<keyword evidence="10" id="KW-0472">Membrane</keyword>
<evidence type="ECO:0000256" key="1">
    <source>
        <dbReference type="ARBA" id="ARBA00004589"/>
    </source>
</evidence>
<evidence type="ECO:0000256" key="10">
    <source>
        <dbReference type="SAM" id="Phobius"/>
    </source>
</evidence>
<gene>
    <name evidence="13" type="ORF">EJ04DRAFT_554062</name>
</gene>
<dbReference type="GO" id="GO:0098552">
    <property type="term" value="C:side of membrane"/>
    <property type="evidence" value="ECO:0007669"/>
    <property type="project" value="UniProtKB-KW"/>
</dbReference>
<dbReference type="Proteomes" id="UP000799444">
    <property type="component" value="Unassembled WGS sequence"/>
</dbReference>
<keyword evidence="14" id="KW-1185">Reference proteome</keyword>
<feature type="chain" id="PRO_5040249018" description="WW domain-containing protein" evidence="11">
    <location>
        <begin position="24"/>
        <end position="324"/>
    </location>
</feature>
<feature type="transmembrane region" description="Helical" evidence="10">
    <location>
        <begin position="181"/>
        <end position="204"/>
    </location>
</feature>
<dbReference type="SUPFAM" id="SSF51045">
    <property type="entry name" value="WW domain"/>
    <property type="match status" value="1"/>
</dbReference>
<comment type="caution">
    <text evidence="13">The sequence shown here is derived from an EMBL/GenBank/DDBJ whole genome shotgun (WGS) entry which is preliminary data.</text>
</comment>
<dbReference type="Pfam" id="PF05730">
    <property type="entry name" value="CFEM"/>
    <property type="match status" value="1"/>
</dbReference>
<keyword evidence="5" id="KW-0336">GPI-anchor</keyword>
<dbReference type="GO" id="GO:0005576">
    <property type="term" value="C:extracellular region"/>
    <property type="evidence" value="ECO:0007669"/>
    <property type="project" value="UniProtKB-SubCell"/>
</dbReference>
<evidence type="ECO:0000313" key="13">
    <source>
        <dbReference type="EMBL" id="KAF2732417.1"/>
    </source>
</evidence>
<keyword evidence="10" id="KW-1133">Transmembrane helix</keyword>
<comment type="similarity">
    <text evidence="3">Belongs to the RBT5 family.</text>
</comment>
<dbReference type="InterPro" id="IPR001202">
    <property type="entry name" value="WW_dom"/>
</dbReference>
<keyword evidence="4" id="KW-0964">Secreted</keyword>
<evidence type="ECO:0000256" key="6">
    <source>
        <dbReference type="ARBA" id="ARBA00022729"/>
    </source>
</evidence>
<dbReference type="EMBL" id="ML996177">
    <property type="protein sequence ID" value="KAF2732417.1"/>
    <property type="molecule type" value="Genomic_DNA"/>
</dbReference>
<keyword evidence="5" id="KW-0325">Glycoprotein</keyword>
<dbReference type="Gene3D" id="2.20.70.10">
    <property type="match status" value="1"/>
</dbReference>
<organism evidence="13 14">
    <name type="scientific">Polyplosphaeria fusca</name>
    <dbReference type="NCBI Taxonomy" id="682080"/>
    <lineage>
        <taxon>Eukaryota</taxon>
        <taxon>Fungi</taxon>
        <taxon>Dikarya</taxon>
        <taxon>Ascomycota</taxon>
        <taxon>Pezizomycotina</taxon>
        <taxon>Dothideomycetes</taxon>
        <taxon>Pleosporomycetidae</taxon>
        <taxon>Pleosporales</taxon>
        <taxon>Tetraplosphaeriaceae</taxon>
        <taxon>Polyplosphaeria</taxon>
    </lineage>
</organism>
<evidence type="ECO:0000256" key="7">
    <source>
        <dbReference type="ARBA" id="ARBA00023157"/>
    </source>
</evidence>
<sequence>MALKFRLAILALSLILFIQSVASQSLPACGQTCVVSTKTRCKSTDYHCACKGDYISRLKGCVAKTCAPAEKSEAENYLNILCASVGIWISTSGGTAQERADLRRAIGVPEPIVERQLASFGPEVSFTASVPGSTTTSFLSTSTGGTTSTPSTTGTASSSSTSAATSGAGDTGGGLTTGAKVGLGVGIPGGVIIIALLVGAAFMFGRRSRKEKSQSGIADQPTMAQGPAELSPEGRPLGAELSTQANVTEMPGTVPAVKDKAGLPLRAGQGGYAGPPPPLPQGWASQWDQQHQTWYFVNHATGQSQWEVPAELPERSRTVREGAT</sequence>
<comment type="subcellular location">
    <subcellularLocation>
        <location evidence="1">Membrane</location>
        <topology evidence="1">Lipid-anchor</topology>
        <topology evidence="1">GPI-anchor</topology>
    </subcellularLocation>
    <subcellularLocation>
        <location evidence="2">Secreted</location>
    </subcellularLocation>
</comment>
<dbReference type="PROSITE" id="PS50020">
    <property type="entry name" value="WW_DOMAIN_2"/>
    <property type="match status" value="1"/>
</dbReference>
<proteinExistence type="inferred from homology"/>
<evidence type="ECO:0000256" key="4">
    <source>
        <dbReference type="ARBA" id="ARBA00022525"/>
    </source>
</evidence>
<dbReference type="CDD" id="cd00201">
    <property type="entry name" value="WW"/>
    <property type="match status" value="1"/>
</dbReference>
<feature type="compositionally biased region" description="Low complexity" evidence="9">
    <location>
        <begin position="132"/>
        <end position="168"/>
    </location>
</feature>
<evidence type="ECO:0000313" key="14">
    <source>
        <dbReference type="Proteomes" id="UP000799444"/>
    </source>
</evidence>
<keyword evidence="8" id="KW-0449">Lipoprotein</keyword>
<evidence type="ECO:0000256" key="8">
    <source>
        <dbReference type="ARBA" id="ARBA00023288"/>
    </source>
</evidence>
<dbReference type="InterPro" id="IPR036020">
    <property type="entry name" value="WW_dom_sf"/>
</dbReference>
<evidence type="ECO:0000256" key="9">
    <source>
        <dbReference type="SAM" id="MobiDB-lite"/>
    </source>
</evidence>
<keyword evidence="7" id="KW-1015">Disulfide bond</keyword>
<dbReference type="Pfam" id="PF00397">
    <property type="entry name" value="WW"/>
    <property type="match status" value="1"/>
</dbReference>
<dbReference type="AlphaFoldDB" id="A0A9P4UXS1"/>
<evidence type="ECO:0000259" key="12">
    <source>
        <dbReference type="PROSITE" id="PS50020"/>
    </source>
</evidence>
<reference evidence="13" key="1">
    <citation type="journal article" date="2020" name="Stud. Mycol.">
        <title>101 Dothideomycetes genomes: a test case for predicting lifestyles and emergence of pathogens.</title>
        <authorList>
            <person name="Haridas S."/>
            <person name="Albert R."/>
            <person name="Binder M."/>
            <person name="Bloem J."/>
            <person name="Labutti K."/>
            <person name="Salamov A."/>
            <person name="Andreopoulos B."/>
            <person name="Baker S."/>
            <person name="Barry K."/>
            <person name="Bills G."/>
            <person name="Bluhm B."/>
            <person name="Cannon C."/>
            <person name="Castanera R."/>
            <person name="Culley D."/>
            <person name="Daum C."/>
            <person name="Ezra D."/>
            <person name="Gonzalez J."/>
            <person name="Henrissat B."/>
            <person name="Kuo A."/>
            <person name="Liang C."/>
            <person name="Lipzen A."/>
            <person name="Lutzoni F."/>
            <person name="Magnuson J."/>
            <person name="Mondo S."/>
            <person name="Nolan M."/>
            <person name="Ohm R."/>
            <person name="Pangilinan J."/>
            <person name="Park H.-J."/>
            <person name="Ramirez L."/>
            <person name="Alfaro M."/>
            <person name="Sun H."/>
            <person name="Tritt A."/>
            <person name="Yoshinaga Y."/>
            <person name="Zwiers L.-H."/>
            <person name="Turgeon B."/>
            <person name="Goodwin S."/>
            <person name="Spatafora J."/>
            <person name="Crous P."/>
            <person name="Grigoriev I."/>
        </authorList>
    </citation>
    <scope>NUCLEOTIDE SEQUENCE</scope>
    <source>
        <strain evidence="13">CBS 125425</strain>
    </source>
</reference>
<dbReference type="PROSITE" id="PS01159">
    <property type="entry name" value="WW_DOMAIN_1"/>
    <property type="match status" value="1"/>
</dbReference>